<name>A0AAN7V101_9PEZI</name>
<dbReference type="PANTHER" id="PTHR15396">
    <property type="entry name" value="RIBONUCLEASE P PROTEIN SUBUNIT P40"/>
    <property type="match status" value="1"/>
</dbReference>
<protein>
    <submittedName>
        <fullName evidence="1">Uncharacterized protein</fullName>
    </submittedName>
</protein>
<dbReference type="GO" id="GO:0030681">
    <property type="term" value="C:multimeric ribonuclease P complex"/>
    <property type="evidence" value="ECO:0007669"/>
    <property type="project" value="TreeGrafter"/>
</dbReference>
<dbReference type="GO" id="GO:0000171">
    <property type="term" value="F:ribonuclease MRP activity"/>
    <property type="evidence" value="ECO:0007669"/>
    <property type="project" value="TreeGrafter"/>
</dbReference>
<dbReference type="AlphaFoldDB" id="A0AAN7V101"/>
<dbReference type="Proteomes" id="UP001305414">
    <property type="component" value="Unassembled WGS sequence"/>
</dbReference>
<evidence type="ECO:0000313" key="1">
    <source>
        <dbReference type="EMBL" id="KAK5634499.1"/>
    </source>
</evidence>
<proteinExistence type="predicted"/>
<dbReference type="InterPro" id="IPR013893">
    <property type="entry name" value="RNase_P_Rpp40"/>
</dbReference>
<evidence type="ECO:0000313" key="2">
    <source>
        <dbReference type="Proteomes" id="UP001305414"/>
    </source>
</evidence>
<reference evidence="1 2" key="1">
    <citation type="submission" date="2023-10" db="EMBL/GenBank/DDBJ databases">
        <title>Draft genome sequence of Xylaria bambusicola isolate GMP-LS, the root and basal stem rot pathogen of sugarcane in Indonesia.</title>
        <authorList>
            <person name="Selvaraj P."/>
            <person name="Muralishankar V."/>
            <person name="Muruganantham S."/>
            <person name="Sp S."/>
            <person name="Haryani S."/>
            <person name="Lau K.J.X."/>
            <person name="Naqvi N.I."/>
        </authorList>
    </citation>
    <scope>NUCLEOTIDE SEQUENCE [LARGE SCALE GENOMIC DNA]</scope>
    <source>
        <strain evidence="1">GMP-LS</strain>
    </source>
</reference>
<organism evidence="1 2">
    <name type="scientific">Xylaria bambusicola</name>
    <dbReference type="NCBI Taxonomy" id="326684"/>
    <lineage>
        <taxon>Eukaryota</taxon>
        <taxon>Fungi</taxon>
        <taxon>Dikarya</taxon>
        <taxon>Ascomycota</taxon>
        <taxon>Pezizomycotina</taxon>
        <taxon>Sordariomycetes</taxon>
        <taxon>Xylariomycetidae</taxon>
        <taxon>Xylariales</taxon>
        <taxon>Xylariaceae</taxon>
        <taxon>Xylaria</taxon>
    </lineage>
</organism>
<keyword evidence="2" id="KW-1185">Reference proteome</keyword>
<dbReference type="Pfam" id="PF08584">
    <property type="entry name" value="Ribonuc_P_40"/>
    <property type="match status" value="1"/>
</dbReference>
<dbReference type="GO" id="GO:0000447">
    <property type="term" value="P:endonucleolytic cleavage in ITS1 to separate SSU-rRNA from 5.8S rRNA and LSU-rRNA from tricistronic rRNA transcript (SSU-rRNA, 5.8S rRNA, LSU-rRNA)"/>
    <property type="evidence" value="ECO:0007669"/>
    <property type="project" value="TreeGrafter"/>
</dbReference>
<comment type="caution">
    <text evidence="1">The sequence shown here is derived from an EMBL/GenBank/DDBJ whole genome shotgun (WGS) entry which is preliminary data.</text>
</comment>
<gene>
    <name evidence="1" type="ORF">RRF57_010212</name>
</gene>
<dbReference type="GO" id="GO:0000172">
    <property type="term" value="C:ribonuclease MRP complex"/>
    <property type="evidence" value="ECO:0007669"/>
    <property type="project" value="TreeGrafter"/>
</dbReference>
<dbReference type="GO" id="GO:0001682">
    <property type="term" value="P:tRNA 5'-leader removal"/>
    <property type="evidence" value="ECO:0007669"/>
    <property type="project" value="InterPro"/>
</dbReference>
<dbReference type="GO" id="GO:0004526">
    <property type="term" value="F:ribonuclease P activity"/>
    <property type="evidence" value="ECO:0007669"/>
    <property type="project" value="TreeGrafter"/>
</dbReference>
<sequence length="189" mass="21132">MELVYACKTALDTPMAWLFCNLSKPLNPDPIAQYHQTKYTPNPAVVQNMPTQIPPLNIPSAVLADRSRQELGDYSTEIYEWLSLVRLESPRVGLRDDINPYLSTYTVPGDLNGINEGQLCKITWQGFISPGWVANTLAGLIRTLPPEGWFSFSTTPFTRGVMGLGADYTIMRPPSSPGEYLLWEIKGHE</sequence>
<dbReference type="PANTHER" id="PTHR15396:SF1">
    <property type="entry name" value="RIBONUCLEASE P PROTEIN SUBUNIT P40"/>
    <property type="match status" value="1"/>
</dbReference>
<accession>A0AAN7V101</accession>
<dbReference type="EMBL" id="JAWHQM010000042">
    <property type="protein sequence ID" value="KAK5634499.1"/>
    <property type="molecule type" value="Genomic_DNA"/>
</dbReference>